<protein>
    <submittedName>
        <fullName evidence="1">Uncharacterized protein</fullName>
    </submittedName>
</protein>
<dbReference type="RefSeq" id="XP_031579633.1">
    <property type="nucleotide sequence ID" value="XM_031725163.1"/>
</dbReference>
<sequence>MTDLNLRVFLIMVEPERGPIAIIQTPSYSFARPDSLLQYVTELLLLASHFLSNQNVPIRTAYNSYIYTPPTLHGPKFCYKHARSTSLAHIDTV</sequence>
<accession>A0A179USG3</accession>
<organism evidence="1 2">
    <name type="scientific">Blastomyces gilchristii (strain SLH14081)</name>
    <name type="common">Blastomyces dermatitidis</name>
    <dbReference type="NCBI Taxonomy" id="559298"/>
    <lineage>
        <taxon>Eukaryota</taxon>
        <taxon>Fungi</taxon>
        <taxon>Dikarya</taxon>
        <taxon>Ascomycota</taxon>
        <taxon>Pezizomycotina</taxon>
        <taxon>Eurotiomycetes</taxon>
        <taxon>Eurotiomycetidae</taxon>
        <taxon>Onygenales</taxon>
        <taxon>Ajellomycetaceae</taxon>
        <taxon>Blastomyces</taxon>
    </lineage>
</organism>
<dbReference type="KEGG" id="bgh:BDBG_17444"/>
<proteinExistence type="predicted"/>
<dbReference type="GeneID" id="8503242"/>
<dbReference type="VEuPathDB" id="FungiDB:BDBG_17444"/>
<dbReference type="Proteomes" id="UP000002038">
    <property type="component" value="Unassembled WGS sequence"/>
</dbReference>
<reference evidence="2" key="1">
    <citation type="journal article" date="2015" name="PLoS Genet.">
        <title>The dynamic genome and transcriptome of the human fungal pathogen Blastomyces and close relative Emmonsia.</title>
        <authorList>
            <person name="Munoz J.F."/>
            <person name="Gauthier G.M."/>
            <person name="Desjardins C.A."/>
            <person name="Gallo J.E."/>
            <person name="Holder J."/>
            <person name="Sullivan T.D."/>
            <person name="Marty A.J."/>
            <person name="Carmen J.C."/>
            <person name="Chen Z."/>
            <person name="Ding L."/>
            <person name="Gujja S."/>
            <person name="Magrini V."/>
            <person name="Misas E."/>
            <person name="Mitreva M."/>
            <person name="Priest M."/>
            <person name="Saif S."/>
            <person name="Whiston E.A."/>
            <person name="Young S."/>
            <person name="Zeng Q."/>
            <person name="Goldman W.E."/>
            <person name="Mardis E.R."/>
            <person name="Taylor J.W."/>
            <person name="McEwen J.G."/>
            <person name="Clay O.K."/>
            <person name="Klein B.S."/>
            <person name="Cuomo C.A."/>
        </authorList>
    </citation>
    <scope>NUCLEOTIDE SEQUENCE [LARGE SCALE GENOMIC DNA]</scope>
    <source>
        <strain evidence="2">SLH14081</strain>
    </source>
</reference>
<gene>
    <name evidence="1" type="ORF">BDBG_17444</name>
</gene>
<dbReference type="OrthoDB" id="10414609at2759"/>
<evidence type="ECO:0000313" key="1">
    <source>
        <dbReference type="EMBL" id="OAT11036.1"/>
    </source>
</evidence>
<evidence type="ECO:0000313" key="2">
    <source>
        <dbReference type="Proteomes" id="UP000002038"/>
    </source>
</evidence>
<dbReference type="AlphaFoldDB" id="A0A179USG3"/>
<name>A0A179USG3_BLAGS</name>
<keyword evidence="2" id="KW-1185">Reference proteome</keyword>
<dbReference type="EMBL" id="GG657461">
    <property type="protein sequence ID" value="OAT11036.1"/>
    <property type="molecule type" value="Genomic_DNA"/>
</dbReference>